<sequence length="131" mass="13698">MKPRKAGLLALPLLLLGGCGAAPDNSALARAEARQGEEAALNGRIDCALEGAKHFDRTCTLEEMSGAQTNILIVGRADTGYRRLAIAKDGRGVVSADGAEPAKVMIVKEGVIEVAVGRDRYRLPANTTGAR</sequence>
<organism evidence="2 3">
    <name type="scientific">Sphingopyxis flava</name>
    <dbReference type="NCBI Taxonomy" id="1507287"/>
    <lineage>
        <taxon>Bacteria</taxon>
        <taxon>Pseudomonadati</taxon>
        <taxon>Pseudomonadota</taxon>
        <taxon>Alphaproteobacteria</taxon>
        <taxon>Sphingomonadales</taxon>
        <taxon>Sphingomonadaceae</taxon>
        <taxon>Sphingopyxis</taxon>
    </lineage>
</organism>
<keyword evidence="1" id="KW-0732">Signal</keyword>
<accession>A0A1T5CA38</accession>
<dbReference type="Proteomes" id="UP000190044">
    <property type="component" value="Unassembled WGS sequence"/>
</dbReference>
<dbReference type="OrthoDB" id="5402191at2"/>
<protein>
    <recommendedName>
        <fullName evidence="4">Lipoprotein</fullName>
    </recommendedName>
</protein>
<reference evidence="3" key="1">
    <citation type="submission" date="2017-02" db="EMBL/GenBank/DDBJ databases">
        <authorList>
            <person name="Varghese N."/>
            <person name="Submissions S."/>
        </authorList>
    </citation>
    <scope>NUCLEOTIDE SEQUENCE [LARGE SCALE GENOMIC DNA]</scope>
    <source>
        <strain evidence="3">R11H</strain>
    </source>
</reference>
<dbReference type="PROSITE" id="PS51257">
    <property type="entry name" value="PROKAR_LIPOPROTEIN"/>
    <property type="match status" value="1"/>
</dbReference>
<evidence type="ECO:0008006" key="4">
    <source>
        <dbReference type="Google" id="ProtNLM"/>
    </source>
</evidence>
<gene>
    <name evidence="2" type="ORF">SAMN06295937_100979</name>
</gene>
<dbReference type="EMBL" id="FUYP01000009">
    <property type="protein sequence ID" value="SKB56243.1"/>
    <property type="molecule type" value="Genomic_DNA"/>
</dbReference>
<feature type="signal peptide" evidence="1">
    <location>
        <begin position="1"/>
        <end position="21"/>
    </location>
</feature>
<evidence type="ECO:0000313" key="2">
    <source>
        <dbReference type="EMBL" id="SKB56243.1"/>
    </source>
</evidence>
<dbReference type="RefSeq" id="WP_139375728.1">
    <property type="nucleotide sequence ID" value="NZ_FUYP01000009.1"/>
</dbReference>
<evidence type="ECO:0000313" key="3">
    <source>
        <dbReference type="Proteomes" id="UP000190044"/>
    </source>
</evidence>
<dbReference type="AlphaFoldDB" id="A0A1T5CA38"/>
<evidence type="ECO:0000256" key="1">
    <source>
        <dbReference type="SAM" id="SignalP"/>
    </source>
</evidence>
<proteinExistence type="predicted"/>
<feature type="chain" id="PRO_5013386955" description="Lipoprotein" evidence="1">
    <location>
        <begin position="22"/>
        <end position="131"/>
    </location>
</feature>
<keyword evidence="3" id="KW-1185">Reference proteome</keyword>
<name>A0A1T5CA38_9SPHN</name>